<evidence type="ECO:0000256" key="6">
    <source>
        <dbReference type="ARBA" id="ARBA00022989"/>
    </source>
</evidence>
<dbReference type="CDD" id="cd04590">
    <property type="entry name" value="CBS_pair_CorC_HlyC_assoc"/>
    <property type="match status" value="1"/>
</dbReference>
<keyword evidence="4 10" id="KW-0812">Transmembrane</keyword>
<evidence type="ECO:0000256" key="4">
    <source>
        <dbReference type="ARBA" id="ARBA00022692"/>
    </source>
</evidence>
<evidence type="ECO:0000256" key="3">
    <source>
        <dbReference type="ARBA" id="ARBA00022475"/>
    </source>
</evidence>
<protein>
    <submittedName>
        <fullName evidence="14">Magnesium and cobalt efflux protein CorC</fullName>
    </submittedName>
</protein>
<evidence type="ECO:0000256" key="1">
    <source>
        <dbReference type="ARBA" id="ARBA00004651"/>
    </source>
</evidence>
<evidence type="ECO:0000259" key="13">
    <source>
        <dbReference type="PROSITE" id="PS51846"/>
    </source>
</evidence>
<evidence type="ECO:0000256" key="11">
    <source>
        <dbReference type="SAM" id="Phobius"/>
    </source>
</evidence>
<dbReference type="EMBL" id="LRBG01000003">
    <property type="protein sequence ID" value="KXU90512.1"/>
    <property type="molecule type" value="Genomic_DNA"/>
</dbReference>
<dbReference type="AlphaFoldDB" id="A0A149PZP2"/>
<dbReference type="PANTHER" id="PTHR22777">
    <property type="entry name" value="HEMOLYSIN-RELATED"/>
    <property type="match status" value="1"/>
</dbReference>
<dbReference type="InterPro" id="IPR044751">
    <property type="entry name" value="Ion_transp-like_CBS"/>
</dbReference>
<evidence type="ECO:0000313" key="14">
    <source>
        <dbReference type="EMBL" id="KXU90512.1"/>
    </source>
</evidence>
<feature type="domain" description="CBS" evidence="12">
    <location>
        <begin position="247"/>
        <end position="304"/>
    </location>
</feature>
<dbReference type="Gene3D" id="3.30.465.10">
    <property type="match status" value="1"/>
</dbReference>
<evidence type="ECO:0000259" key="12">
    <source>
        <dbReference type="PROSITE" id="PS51371"/>
    </source>
</evidence>
<dbReference type="InterPro" id="IPR005170">
    <property type="entry name" value="Transptr-assoc_dom"/>
</dbReference>
<feature type="transmembrane region" description="Helical" evidence="11">
    <location>
        <begin position="64"/>
        <end position="82"/>
    </location>
</feature>
<dbReference type="Gene3D" id="3.10.580.10">
    <property type="entry name" value="CBS-domain"/>
    <property type="match status" value="1"/>
</dbReference>
<gene>
    <name evidence="14" type="ORF">CI15_04745</name>
</gene>
<dbReference type="Pfam" id="PF01595">
    <property type="entry name" value="CNNM"/>
    <property type="match status" value="1"/>
</dbReference>
<evidence type="ECO:0000256" key="9">
    <source>
        <dbReference type="PROSITE-ProRule" id="PRU00703"/>
    </source>
</evidence>
<dbReference type="InterPro" id="IPR000644">
    <property type="entry name" value="CBS_dom"/>
</dbReference>
<evidence type="ECO:0000256" key="5">
    <source>
        <dbReference type="ARBA" id="ARBA00022737"/>
    </source>
</evidence>
<proteinExistence type="inferred from homology"/>
<organism evidence="14 15">
    <name type="scientific">Paraburkholderia monticola</name>
    <dbReference type="NCBI Taxonomy" id="1399968"/>
    <lineage>
        <taxon>Bacteria</taxon>
        <taxon>Pseudomonadati</taxon>
        <taxon>Pseudomonadota</taxon>
        <taxon>Betaproteobacteria</taxon>
        <taxon>Burkholderiales</taxon>
        <taxon>Burkholderiaceae</taxon>
        <taxon>Paraburkholderia</taxon>
    </lineage>
</organism>
<dbReference type="InterPro" id="IPR046342">
    <property type="entry name" value="CBS_dom_sf"/>
</dbReference>
<dbReference type="PROSITE" id="PS51846">
    <property type="entry name" value="CNNM"/>
    <property type="match status" value="1"/>
</dbReference>
<accession>A0A149PZP2</accession>
<evidence type="ECO:0000313" key="15">
    <source>
        <dbReference type="Proteomes" id="UP000075613"/>
    </source>
</evidence>
<dbReference type="STRING" id="1399968.CI15_04745"/>
<dbReference type="InterPro" id="IPR016169">
    <property type="entry name" value="FAD-bd_PCMH_sub2"/>
</dbReference>
<comment type="similarity">
    <text evidence="2">Belongs to the UPF0053 family.</text>
</comment>
<keyword evidence="15" id="KW-1185">Reference proteome</keyword>
<dbReference type="SUPFAM" id="SSF54631">
    <property type="entry name" value="CBS-domain pair"/>
    <property type="match status" value="1"/>
</dbReference>
<reference evidence="14 15" key="1">
    <citation type="journal article" date="2015" name="Int. J. Syst. Evol. Microbiol.">
        <title>Burkholderia monticola sp. nov., isolated from mountain soil.</title>
        <authorList>
            <person name="Baek I."/>
            <person name="Seo B."/>
            <person name="Lee I."/>
            <person name="Yi H."/>
            <person name="Chun J."/>
        </authorList>
    </citation>
    <scope>NUCLEOTIDE SEQUENCE [LARGE SCALE GENOMIC DNA]</scope>
    <source>
        <strain evidence="14 15">JC2948</strain>
    </source>
</reference>
<dbReference type="PANTHER" id="PTHR22777:SF32">
    <property type="entry name" value="UPF0053 INNER MEMBRANE PROTEIN YFJD"/>
    <property type="match status" value="1"/>
</dbReference>
<name>A0A149PZP2_9BURK</name>
<dbReference type="Proteomes" id="UP000075613">
    <property type="component" value="Unassembled WGS sequence"/>
</dbReference>
<dbReference type="SUPFAM" id="SSF56176">
    <property type="entry name" value="FAD-binding/transporter-associated domain-like"/>
    <property type="match status" value="1"/>
</dbReference>
<dbReference type="SMART" id="SM01091">
    <property type="entry name" value="CorC_HlyC"/>
    <property type="match status" value="1"/>
</dbReference>
<feature type="domain" description="CNNM transmembrane" evidence="13">
    <location>
        <begin position="1"/>
        <end position="167"/>
    </location>
</feature>
<keyword evidence="6 10" id="KW-1133">Transmembrane helix</keyword>
<evidence type="ECO:0000256" key="10">
    <source>
        <dbReference type="PROSITE-ProRule" id="PRU01193"/>
    </source>
</evidence>
<comment type="caution">
    <text evidence="14">The sequence shown here is derived from an EMBL/GenBank/DDBJ whole genome shotgun (WGS) entry which is preliminary data.</text>
</comment>
<dbReference type="PROSITE" id="PS51371">
    <property type="entry name" value="CBS"/>
    <property type="match status" value="1"/>
</dbReference>
<feature type="transmembrane region" description="Helical" evidence="11">
    <location>
        <begin position="115"/>
        <end position="132"/>
    </location>
</feature>
<feature type="transmembrane region" description="Helical" evidence="11">
    <location>
        <begin position="33"/>
        <end position="52"/>
    </location>
</feature>
<sequence length="403" mass="44893">MMALNRHRLKHLASKNTLGAKTTQGLLAKTDQLLSVILIGNNLFNTIIPVLTTSVALHTFGRNSLVLSIATGIVAFLIIVFAEITPKIVGATFPEKIALPASLLIAPLMRVARPLIWFVNLFATGILRVLHINTKGARDQRLSTEELRTIVLESGSFMPTKHRSILLNLFDLENISVDDVMIPRRRIEALDFEAPFEQILHQLETCYHNKLVVYQGDIDRVLGVLHVRKTLSALHNQELDRDALRDLLTEPYFVPSGTPVFQQLQFFQESRHRIALVVDEYGELQGLLTPEDIIEELIGEFTTSIPRGASSRGGWNEAGECIVAGSMPLRELNRWLQLALPTDGPKTLNGLILEILEDIPDGDVCVRIGDIKLEVMRSDDQAIRTVKLFKPPSRTKAGKARSG</sequence>
<keyword evidence="3" id="KW-1003">Cell membrane</keyword>
<evidence type="ECO:0000256" key="8">
    <source>
        <dbReference type="ARBA" id="ARBA00023136"/>
    </source>
</evidence>
<dbReference type="InterPro" id="IPR002550">
    <property type="entry name" value="CNNM"/>
</dbReference>
<dbReference type="InterPro" id="IPR036318">
    <property type="entry name" value="FAD-bd_PCMH-like_sf"/>
</dbReference>
<keyword evidence="7 9" id="KW-0129">CBS domain</keyword>
<keyword evidence="8 10" id="KW-0472">Membrane</keyword>
<evidence type="ECO:0000256" key="7">
    <source>
        <dbReference type="ARBA" id="ARBA00023122"/>
    </source>
</evidence>
<dbReference type="GO" id="GO:0005886">
    <property type="term" value="C:plasma membrane"/>
    <property type="evidence" value="ECO:0007669"/>
    <property type="project" value="UniProtKB-SubCell"/>
</dbReference>
<dbReference type="Pfam" id="PF00571">
    <property type="entry name" value="CBS"/>
    <property type="match status" value="1"/>
</dbReference>
<evidence type="ECO:0000256" key="2">
    <source>
        <dbReference type="ARBA" id="ARBA00006337"/>
    </source>
</evidence>
<keyword evidence="5" id="KW-0677">Repeat</keyword>
<dbReference type="Pfam" id="PF03471">
    <property type="entry name" value="CorC_HlyC"/>
    <property type="match status" value="1"/>
</dbReference>
<comment type="subcellular location">
    <subcellularLocation>
        <location evidence="1">Cell membrane</location>
        <topology evidence="1">Multi-pass membrane protein</topology>
    </subcellularLocation>
</comment>
<dbReference type="GO" id="GO:0050660">
    <property type="term" value="F:flavin adenine dinucleotide binding"/>
    <property type="evidence" value="ECO:0007669"/>
    <property type="project" value="InterPro"/>
</dbReference>